<reference evidence="5 6" key="1">
    <citation type="submission" date="2019-07" db="EMBL/GenBank/DDBJ databases">
        <title>De Novo Assembly of kiwifruit Actinidia rufa.</title>
        <authorList>
            <person name="Sugita-Konishi S."/>
            <person name="Sato K."/>
            <person name="Mori E."/>
            <person name="Abe Y."/>
            <person name="Kisaki G."/>
            <person name="Hamano K."/>
            <person name="Suezawa K."/>
            <person name="Otani M."/>
            <person name="Fukuda T."/>
            <person name="Manabe T."/>
            <person name="Gomi K."/>
            <person name="Tabuchi M."/>
            <person name="Akimitsu K."/>
            <person name="Kataoka I."/>
        </authorList>
    </citation>
    <scope>NUCLEOTIDE SEQUENCE [LARGE SCALE GENOMIC DNA]</scope>
    <source>
        <strain evidence="6">cv. Fuchu</strain>
    </source>
</reference>
<dbReference type="Gene3D" id="1.20.1280.50">
    <property type="match status" value="1"/>
</dbReference>
<proteinExistence type="predicted"/>
<dbReference type="SUPFAM" id="SSF81383">
    <property type="entry name" value="F-box domain"/>
    <property type="match status" value="1"/>
</dbReference>
<dbReference type="SMART" id="SM00256">
    <property type="entry name" value="FBOX"/>
    <property type="match status" value="1"/>
</dbReference>
<dbReference type="EMBL" id="BJWL01000010">
    <property type="protein sequence ID" value="GFY95217.1"/>
    <property type="molecule type" value="Genomic_DNA"/>
</dbReference>
<feature type="domain" description="F-box" evidence="4">
    <location>
        <begin position="99"/>
        <end position="145"/>
    </location>
</feature>
<feature type="region of interest" description="Disordered" evidence="3">
    <location>
        <begin position="67"/>
        <end position="89"/>
    </location>
</feature>
<dbReference type="AlphaFoldDB" id="A0A7J0FBF5"/>
<evidence type="ECO:0000256" key="2">
    <source>
        <dbReference type="ARBA" id="ARBA00022786"/>
    </source>
</evidence>
<dbReference type="OrthoDB" id="3219396at2759"/>
<dbReference type="PROSITE" id="PS50181">
    <property type="entry name" value="FBOX"/>
    <property type="match status" value="1"/>
</dbReference>
<keyword evidence="6" id="KW-1185">Reference proteome</keyword>
<dbReference type="PANTHER" id="PTHR46550:SF1">
    <property type="entry name" value="F-BOX PROTEIN 3"/>
    <property type="match status" value="1"/>
</dbReference>
<evidence type="ECO:0000259" key="4">
    <source>
        <dbReference type="PROSITE" id="PS50181"/>
    </source>
</evidence>
<accession>A0A7J0FBF5</accession>
<evidence type="ECO:0000256" key="3">
    <source>
        <dbReference type="SAM" id="MobiDB-lite"/>
    </source>
</evidence>
<dbReference type="CDD" id="cd22166">
    <property type="entry name" value="F-box_AtSKIP31-like"/>
    <property type="match status" value="1"/>
</dbReference>
<dbReference type="InterPro" id="IPR052121">
    <property type="entry name" value="F-box_SCF_Substrate_Recog"/>
</dbReference>
<evidence type="ECO:0000313" key="5">
    <source>
        <dbReference type="EMBL" id="GFY95217.1"/>
    </source>
</evidence>
<gene>
    <name evidence="5" type="ORF">Acr_10g0006020</name>
</gene>
<comment type="caution">
    <text evidence="5">The sequence shown here is derived from an EMBL/GenBank/DDBJ whole genome shotgun (WGS) entry which is preliminary data.</text>
</comment>
<protein>
    <submittedName>
        <fullName evidence="5">F-box family protein</fullName>
    </submittedName>
</protein>
<sequence>MTLSDNENETLAHYLEFEVLSEVSDQVWIFFNFDSYFNNSHAHIYMFVCMCIDWVNFVVAGRGGGGERSEEAEGGVVSNDWGNSSDGRGIRATPRSTETGFFSQIPPELFHHILKFLSSEDLVSCSLVCRLLNFAASDESLWRRLYCMRWGLLPPTEKLRESAWKKLYIQNTFLLRRDEEDMVEFVRNCPSEFKEYYIQMQAAKRSQSPLPSQTGQVHVCDDTCREAVLDPTNELLVCTISGHCFDRLLSPAEMETDTEQQQGGVSDEAEPFMGSGRFAQAYMLGYNCADEKELQAALRFC</sequence>
<dbReference type="Pfam" id="PF12937">
    <property type="entry name" value="F-box-like"/>
    <property type="match status" value="1"/>
</dbReference>
<comment type="pathway">
    <text evidence="1">Protein modification; protein ubiquitination.</text>
</comment>
<dbReference type="GO" id="GO:0005737">
    <property type="term" value="C:cytoplasm"/>
    <property type="evidence" value="ECO:0007669"/>
    <property type="project" value="TreeGrafter"/>
</dbReference>
<keyword evidence="2" id="KW-0833">Ubl conjugation pathway</keyword>
<evidence type="ECO:0000313" key="6">
    <source>
        <dbReference type="Proteomes" id="UP000585474"/>
    </source>
</evidence>
<dbReference type="FunFam" id="1.20.1280.50:FF:000048">
    <property type="entry name" value="F-box family protein-like"/>
    <property type="match status" value="1"/>
</dbReference>
<evidence type="ECO:0000256" key="1">
    <source>
        <dbReference type="ARBA" id="ARBA00004906"/>
    </source>
</evidence>
<name>A0A7J0FBF5_9ERIC</name>
<dbReference type="PANTHER" id="PTHR46550">
    <property type="entry name" value="F-BOX ONLY PROTEIN 3"/>
    <property type="match status" value="1"/>
</dbReference>
<organism evidence="5 6">
    <name type="scientific">Actinidia rufa</name>
    <dbReference type="NCBI Taxonomy" id="165716"/>
    <lineage>
        <taxon>Eukaryota</taxon>
        <taxon>Viridiplantae</taxon>
        <taxon>Streptophyta</taxon>
        <taxon>Embryophyta</taxon>
        <taxon>Tracheophyta</taxon>
        <taxon>Spermatophyta</taxon>
        <taxon>Magnoliopsida</taxon>
        <taxon>eudicotyledons</taxon>
        <taxon>Gunneridae</taxon>
        <taxon>Pentapetalae</taxon>
        <taxon>asterids</taxon>
        <taxon>Ericales</taxon>
        <taxon>Actinidiaceae</taxon>
        <taxon>Actinidia</taxon>
    </lineage>
</organism>
<dbReference type="InterPro" id="IPR001810">
    <property type="entry name" value="F-box_dom"/>
</dbReference>
<dbReference type="Proteomes" id="UP000585474">
    <property type="component" value="Unassembled WGS sequence"/>
</dbReference>
<dbReference type="InterPro" id="IPR036047">
    <property type="entry name" value="F-box-like_dom_sf"/>
</dbReference>